<feature type="domain" description="Peptidase M20 dimerisation" evidence="1">
    <location>
        <begin position="193"/>
        <end position="286"/>
    </location>
</feature>
<dbReference type="PANTHER" id="PTHR11014">
    <property type="entry name" value="PEPTIDASE M20 FAMILY MEMBER"/>
    <property type="match status" value="1"/>
</dbReference>
<dbReference type="NCBIfam" id="TIGR01891">
    <property type="entry name" value="amidohydrolases"/>
    <property type="match status" value="1"/>
</dbReference>
<proteinExistence type="predicted"/>
<dbReference type="Pfam" id="PF01546">
    <property type="entry name" value="Peptidase_M20"/>
    <property type="match status" value="1"/>
</dbReference>
<dbReference type="SUPFAM" id="SSF55031">
    <property type="entry name" value="Bacterial exopeptidase dimerisation domain"/>
    <property type="match status" value="1"/>
</dbReference>
<organism evidence="2 3">
    <name type="scientific">Psychrobacillus faecigallinarum</name>
    <dbReference type="NCBI Taxonomy" id="2762235"/>
    <lineage>
        <taxon>Bacteria</taxon>
        <taxon>Bacillati</taxon>
        <taxon>Bacillota</taxon>
        <taxon>Bacilli</taxon>
        <taxon>Bacillales</taxon>
        <taxon>Bacillaceae</taxon>
        <taxon>Psychrobacillus</taxon>
    </lineage>
</organism>
<name>A0ABR8R617_9BACI</name>
<dbReference type="InterPro" id="IPR036264">
    <property type="entry name" value="Bact_exopeptidase_dim_dom"/>
</dbReference>
<dbReference type="RefSeq" id="WP_191696595.1">
    <property type="nucleotide sequence ID" value="NZ_JACSQO010000001.1"/>
</dbReference>
<dbReference type="Gene3D" id="3.30.70.360">
    <property type="match status" value="1"/>
</dbReference>
<dbReference type="PIRSF" id="PIRSF005962">
    <property type="entry name" value="Pept_M20D_amidohydro"/>
    <property type="match status" value="1"/>
</dbReference>
<dbReference type="Pfam" id="PF07687">
    <property type="entry name" value="M20_dimer"/>
    <property type="match status" value="1"/>
</dbReference>
<dbReference type="InterPro" id="IPR011650">
    <property type="entry name" value="Peptidase_M20_dimer"/>
</dbReference>
<dbReference type="Proteomes" id="UP000640786">
    <property type="component" value="Unassembled WGS sequence"/>
</dbReference>
<evidence type="ECO:0000313" key="3">
    <source>
        <dbReference type="Proteomes" id="UP000640786"/>
    </source>
</evidence>
<accession>A0ABR8R617</accession>
<keyword evidence="3" id="KW-1185">Reference proteome</keyword>
<evidence type="ECO:0000259" key="1">
    <source>
        <dbReference type="Pfam" id="PF07687"/>
    </source>
</evidence>
<dbReference type="SUPFAM" id="SSF53187">
    <property type="entry name" value="Zn-dependent exopeptidases"/>
    <property type="match status" value="1"/>
</dbReference>
<dbReference type="Gene3D" id="3.40.630.10">
    <property type="entry name" value="Zn peptidases"/>
    <property type="match status" value="1"/>
</dbReference>
<dbReference type="InterPro" id="IPR017439">
    <property type="entry name" value="Amidohydrolase"/>
</dbReference>
<sequence length="402" mass="43892">MKHKVVEENVLLKEALDLKDNLIQWRRHLHVNPELSFEEYETSKFVLENLKELGLEIQAPVAKTGIVALLQGTHPGPTVALRADMDALPIQDEKNVLYASSVPGVAHLCGHDAHTAILLGAAKLLSKHRPQKGNIKFIFQPAEEGLAGALHMVQEGVLNNPDVDVIAGLHVHPTANTGYITVAKDVAMACADSFDIEVIGEGGHAAHPHMSIDSITVAAEVISSLQQIVSRSIDPLKPAVLTIGKIEGGFKRNVIAPSVRLEGTVRVLDPSLREVISQRMERYIKGVCEGMGASYKFDYQFGYPSVKNDNTLIPLLDSVAEKILGASTLSIVNPSMGGEDFAYYAEKVPGIFFRLGTYNETKDCIYPNHHPKFDIDEDALPYGSALLAQFALDYIENNSTEQ</sequence>
<reference evidence="2 3" key="1">
    <citation type="submission" date="2020-08" db="EMBL/GenBank/DDBJ databases">
        <title>A Genomic Blueprint of the Chicken Gut Microbiome.</title>
        <authorList>
            <person name="Gilroy R."/>
            <person name="Ravi A."/>
            <person name="Getino M."/>
            <person name="Pursley I."/>
            <person name="Horton D.L."/>
            <person name="Alikhan N.-F."/>
            <person name="Baker D."/>
            <person name="Gharbi K."/>
            <person name="Hall N."/>
            <person name="Watson M."/>
            <person name="Adriaenssens E.M."/>
            <person name="Foster-Nyarko E."/>
            <person name="Jarju S."/>
            <person name="Secka A."/>
            <person name="Antonio M."/>
            <person name="Oren A."/>
            <person name="Chaudhuri R."/>
            <person name="La Ragione R.M."/>
            <person name="Hildebrand F."/>
            <person name="Pallen M.J."/>
        </authorList>
    </citation>
    <scope>NUCLEOTIDE SEQUENCE [LARGE SCALE GENOMIC DNA]</scope>
    <source>
        <strain evidence="2 3">Sa2BUA9</strain>
    </source>
</reference>
<evidence type="ECO:0000313" key="2">
    <source>
        <dbReference type="EMBL" id="MBD7943219.1"/>
    </source>
</evidence>
<comment type="caution">
    <text evidence="2">The sequence shown here is derived from an EMBL/GenBank/DDBJ whole genome shotgun (WGS) entry which is preliminary data.</text>
</comment>
<dbReference type="PANTHER" id="PTHR11014:SF63">
    <property type="entry name" value="METALLOPEPTIDASE, PUTATIVE (AFU_ORTHOLOGUE AFUA_6G09600)-RELATED"/>
    <property type="match status" value="1"/>
</dbReference>
<dbReference type="InterPro" id="IPR002933">
    <property type="entry name" value="Peptidase_M20"/>
</dbReference>
<protein>
    <submittedName>
        <fullName evidence="2">Amidohydrolase</fullName>
    </submittedName>
</protein>
<gene>
    <name evidence="2" type="ORF">H9650_03735</name>
</gene>
<dbReference type="EMBL" id="JACSQO010000001">
    <property type="protein sequence ID" value="MBD7943219.1"/>
    <property type="molecule type" value="Genomic_DNA"/>
</dbReference>